<dbReference type="Pfam" id="PF00207">
    <property type="entry name" value="A2M"/>
    <property type="match status" value="1"/>
</dbReference>
<dbReference type="SMART" id="SM01360">
    <property type="entry name" value="A2M"/>
    <property type="match status" value="1"/>
</dbReference>
<dbReference type="Proteomes" id="UP000655094">
    <property type="component" value="Unassembled WGS sequence"/>
</dbReference>
<dbReference type="AlphaFoldDB" id="A0A919I349"/>
<evidence type="ECO:0000259" key="1">
    <source>
        <dbReference type="SMART" id="SM01360"/>
    </source>
</evidence>
<comment type="caution">
    <text evidence="2">The sequence shown here is derived from an EMBL/GenBank/DDBJ whole genome shotgun (WGS) entry which is preliminary data.</text>
</comment>
<dbReference type="PANTHER" id="PTHR40094:SF1">
    <property type="entry name" value="UBIQUITIN DOMAIN-CONTAINING PROTEIN"/>
    <property type="match status" value="1"/>
</dbReference>
<organism evidence="2 3">
    <name type="scientific">Klebsiella pneumoniae</name>
    <dbReference type="NCBI Taxonomy" id="573"/>
    <lineage>
        <taxon>Bacteria</taxon>
        <taxon>Pseudomonadati</taxon>
        <taxon>Pseudomonadota</taxon>
        <taxon>Gammaproteobacteria</taxon>
        <taxon>Enterobacterales</taxon>
        <taxon>Enterobacteriaceae</taxon>
        <taxon>Klebsiella/Raoultella group</taxon>
        <taxon>Klebsiella</taxon>
        <taxon>Klebsiella pneumoniae complex</taxon>
    </lineage>
</organism>
<name>A0A919I349_KLEPN</name>
<protein>
    <recommendedName>
        <fullName evidence="1">Alpha-2-macroglobulin domain-containing protein</fullName>
    </recommendedName>
</protein>
<gene>
    <name evidence="2" type="ORF">KPZU09_74580</name>
</gene>
<dbReference type="InterPro" id="IPR001599">
    <property type="entry name" value="Macroglobln_a2"/>
</dbReference>
<feature type="domain" description="Alpha-2-macroglobulin" evidence="1">
    <location>
        <begin position="100"/>
        <end position="189"/>
    </location>
</feature>
<dbReference type="PANTHER" id="PTHR40094">
    <property type="entry name" value="ALPHA-2-MACROGLOBULIN HOMOLOG"/>
    <property type="match status" value="1"/>
</dbReference>
<evidence type="ECO:0000313" key="3">
    <source>
        <dbReference type="Proteomes" id="UP000655094"/>
    </source>
</evidence>
<dbReference type="EMBL" id="BNFF01000002">
    <property type="protein sequence ID" value="GHK57722.1"/>
    <property type="molecule type" value="Genomic_DNA"/>
</dbReference>
<accession>A0A919I349</accession>
<dbReference type="InterPro" id="IPR051802">
    <property type="entry name" value="YfhM-like"/>
</dbReference>
<proteinExistence type="predicted"/>
<evidence type="ECO:0000313" key="2">
    <source>
        <dbReference type="EMBL" id="GHK57722.1"/>
    </source>
</evidence>
<reference evidence="2" key="1">
    <citation type="submission" date="2020-10" db="EMBL/GenBank/DDBJ databases">
        <title>Genome Sequence of ESBL Producing Zambian Clinical Strains.</title>
        <authorList>
            <person name="Shawa M."/>
            <person name="Furuta Y."/>
            <person name="Simbotwe M."/>
            <person name="Mulenga E."/>
            <person name="Mubanga M."/>
            <person name="Mulenga G."/>
            <person name="Kaile C."/>
            <person name="Zorigt T."/>
            <person name="Hang'ombe B."/>
            <person name="Higashi H."/>
        </authorList>
    </citation>
    <scope>NUCLEOTIDE SEQUENCE</scope>
    <source>
        <strain evidence="2">Zam_UTH_09</strain>
    </source>
</reference>
<sequence>MRPNQPLTVKVKASVKEGEAPKQVNVLLSAVDSGVLNITDYATPDPWNAFFGQKRYGADIYDIYGQVIEGQGRVASLRFGGDGDELKRGGKPPVNHVTIVAQQAQPVVLNDQGEGTVTLPIGDFNGELRVMARAWTADDFGSSEDKVVVAAPVIAELNTPRFLASGDTTRLALDLSNLTDKPQTLQVHLTASGLVTLSEGQLPPVQLAPGARSTLFIPVSALAGFGDGQVNATISGLSLPGETFAPLQKQWKIGVRPAYPAQTVNSGAVLQP</sequence>
<dbReference type="GO" id="GO:0004866">
    <property type="term" value="F:endopeptidase inhibitor activity"/>
    <property type="evidence" value="ECO:0007669"/>
    <property type="project" value="InterPro"/>
</dbReference>